<dbReference type="PANTHER" id="PTHR10792:SF8">
    <property type="entry name" value="RIBOSOME BIOGENESIS PROTEIN RLP24-RELATED"/>
    <property type="match status" value="1"/>
</dbReference>
<dbReference type="GO" id="GO:0005730">
    <property type="term" value="C:nucleolus"/>
    <property type="evidence" value="ECO:0007669"/>
    <property type="project" value="TreeGrafter"/>
</dbReference>
<dbReference type="SMART" id="SM00746">
    <property type="entry name" value="TRASH"/>
    <property type="match status" value="1"/>
</dbReference>
<evidence type="ECO:0000256" key="6">
    <source>
        <dbReference type="SAM" id="MobiDB-lite"/>
    </source>
</evidence>
<keyword evidence="4" id="KW-0539">Nucleus</keyword>
<dbReference type="EMBL" id="SJOL01005921">
    <property type="protein sequence ID" value="TGZ69605.1"/>
    <property type="molecule type" value="Genomic_DNA"/>
</dbReference>
<evidence type="ECO:0000256" key="4">
    <source>
        <dbReference type="ARBA" id="ARBA00023242"/>
    </source>
</evidence>
<name>A0A4S2M083_OPIFE</name>
<dbReference type="InterPro" id="IPR056366">
    <property type="entry name" value="Ribosomal_eL24"/>
</dbReference>
<dbReference type="InterPro" id="IPR023442">
    <property type="entry name" value="Ribosomal_eL24_CS"/>
</dbReference>
<dbReference type="PROSITE" id="PS01073">
    <property type="entry name" value="RIBOSOMAL_L24E"/>
    <property type="match status" value="1"/>
</dbReference>
<comment type="similarity">
    <text evidence="2">Belongs to the eukaryotic ribosomal protein eL24 family.</text>
</comment>
<evidence type="ECO:0000313" key="9">
    <source>
        <dbReference type="Proteomes" id="UP000308267"/>
    </source>
</evidence>
<comment type="caution">
    <text evidence="8">The sequence shown here is derived from an EMBL/GenBank/DDBJ whole genome shotgun (WGS) entry which is preliminary data.</text>
</comment>
<dbReference type="GO" id="GO:0042273">
    <property type="term" value="P:ribosomal large subunit biogenesis"/>
    <property type="evidence" value="ECO:0007669"/>
    <property type="project" value="TreeGrafter"/>
</dbReference>
<dbReference type="CDD" id="cd00472">
    <property type="entry name" value="Ribosomal_L24e_L24"/>
    <property type="match status" value="1"/>
</dbReference>
<dbReference type="FunFam" id="2.30.170.20:FF:000001">
    <property type="entry name" value="probable ribosome biogenesis protein RLP24"/>
    <property type="match status" value="1"/>
</dbReference>
<dbReference type="STRING" id="147828.A0A4S2M083"/>
<feature type="compositionally biased region" description="Basic and acidic residues" evidence="6">
    <location>
        <begin position="182"/>
        <end position="191"/>
    </location>
</feature>
<evidence type="ECO:0000256" key="2">
    <source>
        <dbReference type="ARBA" id="ARBA00005647"/>
    </source>
</evidence>
<evidence type="ECO:0000256" key="1">
    <source>
        <dbReference type="ARBA" id="ARBA00004123"/>
    </source>
</evidence>
<reference evidence="8 9" key="1">
    <citation type="journal article" date="2019" name="BMC Genomics">
        <title>New insights from Opisthorchis felineus genome: update on genomics of the epidemiologically important liver flukes.</title>
        <authorList>
            <person name="Ershov N.I."/>
            <person name="Mordvinov V.A."/>
            <person name="Prokhortchouk E.B."/>
            <person name="Pakharukova M.Y."/>
            <person name="Gunbin K.V."/>
            <person name="Ustyantsev K."/>
            <person name="Genaev M.A."/>
            <person name="Blinov A.G."/>
            <person name="Mazur A."/>
            <person name="Boulygina E."/>
            <person name="Tsygankova S."/>
            <person name="Khrameeva E."/>
            <person name="Chekanov N."/>
            <person name="Fan G."/>
            <person name="Xiao A."/>
            <person name="Zhang H."/>
            <person name="Xu X."/>
            <person name="Yang H."/>
            <person name="Solovyev V."/>
            <person name="Lee S.M."/>
            <person name="Liu X."/>
            <person name="Afonnikov D.A."/>
            <person name="Skryabin K.G."/>
        </authorList>
    </citation>
    <scope>NUCLEOTIDE SEQUENCE [LARGE SCALE GENOMIC DNA]</scope>
    <source>
        <strain evidence="8">AK-0245</strain>
        <tissue evidence="8">Whole organism</tissue>
    </source>
</reference>
<dbReference type="Pfam" id="PF01246">
    <property type="entry name" value="Ribosomal_L24e"/>
    <property type="match status" value="1"/>
</dbReference>
<dbReference type="AlphaFoldDB" id="A0A4S2M083"/>
<dbReference type="Gene3D" id="2.30.170.20">
    <property type="entry name" value="Ribosomal protein L24e"/>
    <property type="match status" value="1"/>
</dbReference>
<dbReference type="OrthoDB" id="10262490at2759"/>
<proteinExistence type="inferred from homology"/>
<organism evidence="8 9">
    <name type="scientific">Opisthorchis felineus</name>
    <dbReference type="NCBI Taxonomy" id="147828"/>
    <lineage>
        <taxon>Eukaryota</taxon>
        <taxon>Metazoa</taxon>
        <taxon>Spiralia</taxon>
        <taxon>Lophotrochozoa</taxon>
        <taxon>Platyhelminthes</taxon>
        <taxon>Trematoda</taxon>
        <taxon>Digenea</taxon>
        <taxon>Opisthorchiida</taxon>
        <taxon>Opisthorchiata</taxon>
        <taxon>Opisthorchiidae</taxon>
        <taxon>Opisthorchis</taxon>
    </lineage>
</organism>
<evidence type="ECO:0000256" key="5">
    <source>
        <dbReference type="ARBA" id="ARBA00039784"/>
    </source>
</evidence>
<accession>A0A4S2M083</accession>
<dbReference type="Proteomes" id="UP000308267">
    <property type="component" value="Unassembled WGS sequence"/>
</dbReference>
<feature type="region of interest" description="Disordered" evidence="6">
    <location>
        <begin position="1"/>
        <end position="24"/>
    </location>
</feature>
<keyword evidence="3" id="KW-0690">Ribosome biogenesis</keyword>
<dbReference type="GO" id="GO:0003735">
    <property type="term" value="F:structural constituent of ribosome"/>
    <property type="evidence" value="ECO:0007669"/>
    <property type="project" value="InterPro"/>
</dbReference>
<dbReference type="SUPFAM" id="SSF57716">
    <property type="entry name" value="Glucocorticoid receptor-like (DNA-binding domain)"/>
    <property type="match status" value="1"/>
</dbReference>
<protein>
    <recommendedName>
        <fullName evidence="5">Probable ribosome biogenesis protein RLP24</fullName>
    </recommendedName>
</protein>
<comment type="subcellular location">
    <subcellularLocation>
        <location evidence="1">Nucleus</location>
    </subcellularLocation>
</comment>
<dbReference type="InterPro" id="IPR000988">
    <property type="entry name" value="Ribosomal_eL24-rel_N"/>
</dbReference>
<dbReference type="InterPro" id="IPR038630">
    <property type="entry name" value="L24e/L24_sf"/>
</dbReference>
<dbReference type="InterPro" id="IPR011017">
    <property type="entry name" value="TRASH_dom"/>
</dbReference>
<evidence type="ECO:0000256" key="3">
    <source>
        <dbReference type="ARBA" id="ARBA00022517"/>
    </source>
</evidence>
<feature type="domain" description="TRASH" evidence="7">
    <location>
        <begin position="48"/>
        <end position="86"/>
    </location>
</feature>
<gene>
    <name evidence="8" type="ORF">CRM22_003644</name>
</gene>
<feature type="region of interest" description="Disordered" evidence="6">
    <location>
        <begin position="182"/>
        <end position="204"/>
    </location>
</feature>
<keyword evidence="9" id="KW-1185">Reference proteome</keyword>
<dbReference type="PANTHER" id="PTHR10792">
    <property type="entry name" value="60S RIBOSOMAL PROTEIN L24"/>
    <property type="match status" value="1"/>
</dbReference>
<evidence type="ECO:0000259" key="7">
    <source>
        <dbReference type="SMART" id="SM00746"/>
    </source>
</evidence>
<sequence length="240" mass="27735">MAISADGKQKDHAPNPTTRLGGDPPVYSASGFHLSLHCTRRSMRIYKCWFCSSPIYPGHGTLFVRNDCKEFRFCRGKCHKAFKKHRNPRKVKWTKIARKCLKKELTDDLSQTFEKKRNSLMRYERDAMLQTIEAVPKIVGIKQKREAAFIKKRLMKGIEMRKAEDVKLVNTQMYLIKAPNAKEKEKEKEMDVESLPSDQEPEGVMDISIDKLEGEVEKEKSRTAPKKVIIKKRPKLLAKA</sequence>
<evidence type="ECO:0000313" key="8">
    <source>
        <dbReference type="EMBL" id="TGZ69605.1"/>
    </source>
</evidence>